<evidence type="ECO:0000313" key="3">
    <source>
        <dbReference type="Proteomes" id="UP000054559"/>
    </source>
</evidence>
<gene>
    <name evidence="2" type="ORF">CISG_07765</name>
</gene>
<name>A0A0J8R3P9_COCIT</name>
<organism evidence="2 3">
    <name type="scientific">Coccidioides immitis RMSCC 3703</name>
    <dbReference type="NCBI Taxonomy" id="454286"/>
    <lineage>
        <taxon>Eukaryota</taxon>
        <taxon>Fungi</taxon>
        <taxon>Dikarya</taxon>
        <taxon>Ascomycota</taxon>
        <taxon>Pezizomycotina</taxon>
        <taxon>Eurotiomycetes</taxon>
        <taxon>Eurotiomycetidae</taxon>
        <taxon>Onygenales</taxon>
        <taxon>Onygenaceae</taxon>
        <taxon>Coccidioides</taxon>
    </lineage>
</organism>
<feature type="region of interest" description="Disordered" evidence="1">
    <location>
        <begin position="19"/>
        <end position="65"/>
    </location>
</feature>
<sequence>MVSKSKCDTFKDGDYKKEFLRKKKKRSSRKDKGGKEKRKSTREKERVRETRVRELDPRSSWSWDDEDDRHMLRGEFICFLSNTKSQRKKADKKGRENLHDPANRGRADHDGVRETGTWQDI</sequence>
<feature type="compositionally biased region" description="Basic and acidic residues" evidence="1">
    <location>
        <begin position="93"/>
        <end position="113"/>
    </location>
</feature>
<feature type="compositionally biased region" description="Basic and acidic residues" evidence="1">
    <location>
        <begin position="42"/>
        <end position="57"/>
    </location>
</feature>
<evidence type="ECO:0000313" key="2">
    <source>
        <dbReference type="EMBL" id="KMU79361.1"/>
    </source>
</evidence>
<dbReference type="EMBL" id="DS268175">
    <property type="protein sequence ID" value="KMU79361.1"/>
    <property type="molecule type" value="Genomic_DNA"/>
</dbReference>
<reference evidence="3" key="1">
    <citation type="journal article" date="2010" name="Genome Res.">
        <title>Population genomic sequencing of Coccidioides fungi reveals recent hybridization and transposon control.</title>
        <authorList>
            <person name="Neafsey D.E."/>
            <person name="Barker B.M."/>
            <person name="Sharpton T.J."/>
            <person name="Stajich J.E."/>
            <person name="Park D.J."/>
            <person name="Whiston E."/>
            <person name="Hung C.-Y."/>
            <person name="McMahan C."/>
            <person name="White J."/>
            <person name="Sykes S."/>
            <person name="Heiman D."/>
            <person name="Young S."/>
            <person name="Zeng Q."/>
            <person name="Abouelleil A."/>
            <person name="Aftuck L."/>
            <person name="Bessette D."/>
            <person name="Brown A."/>
            <person name="FitzGerald M."/>
            <person name="Lui A."/>
            <person name="Macdonald J.P."/>
            <person name="Priest M."/>
            <person name="Orbach M.J."/>
            <person name="Galgiani J.N."/>
            <person name="Kirkland T.N."/>
            <person name="Cole G.T."/>
            <person name="Birren B.W."/>
            <person name="Henn M.R."/>
            <person name="Taylor J.W."/>
            <person name="Rounsley S.D."/>
        </authorList>
    </citation>
    <scope>NUCLEOTIDE SEQUENCE [LARGE SCALE GENOMIC DNA]</scope>
    <source>
        <strain evidence="3">RMSCC 3703</strain>
    </source>
</reference>
<feature type="compositionally biased region" description="Basic residues" evidence="1">
    <location>
        <begin position="19"/>
        <end position="29"/>
    </location>
</feature>
<evidence type="ECO:0000256" key="1">
    <source>
        <dbReference type="SAM" id="MobiDB-lite"/>
    </source>
</evidence>
<accession>A0A0J8R3P9</accession>
<dbReference type="AlphaFoldDB" id="A0A0J8R3P9"/>
<dbReference type="Proteomes" id="UP000054559">
    <property type="component" value="Unassembled WGS sequence"/>
</dbReference>
<protein>
    <submittedName>
        <fullName evidence="2">Uncharacterized protein</fullName>
    </submittedName>
</protein>
<proteinExistence type="predicted"/>
<feature type="region of interest" description="Disordered" evidence="1">
    <location>
        <begin position="83"/>
        <end position="121"/>
    </location>
</feature>